<dbReference type="Proteomes" id="UP000184543">
    <property type="component" value="Unassembled WGS sequence"/>
</dbReference>
<evidence type="ECO:0000256" key="3">
    <source>
        <dbReference type="ARBA" id="ARBA00023163"/>
    </source>
</evidence>
<organism evidence="5 6">
    <name type="scientific">Pseudozobellia thermophila</name>
    <dbReference type="NCBI Taxonomy" id="192903"/>
    <lineage>
        <taxon>Bacteria</taxon>
        <taxon>Pseudomonadati</taxon>
        <taxon>Bacteroidota</taxon>
        <taxon>Flavobacteriia</taxon>
        <taxon>Flavobacteriales</taxon>
        <taxon>Flavobacteriaceae</taxon>
        <taxon>Pseudozobellia</taxon>
    </lineage>
</organism>
<dbReference type="SMART" id="SM00738">
    <property type="entry name" value="NGN"/>
    <property type="match status" value="1"/>
</dbReference>
<dbReference type="InterPro" id="IPR006645">
    <property type="entry name" value="NGN-like_dom"/>
</dbReference>
<dbReference type="STRING" id="192903.SAMN04488513_106157"/>
<dbReference type="SUPFAM" id="SSF82679">
    <property type="entry name" value="N-utilization substance G protein NusG, N-terminal domain"/>
    <property type="match status" value="1"/>
</dbReference>
<evidence type="ECO:0000256" key="2">
    <source>
        <dbReference type="ARBA" id="ARBA00023015"/>
    </source>
</evidence>
<evidence type="ECO:0000313" key="5">
    <source>
        <dbReference type="EMBL" id="SHJ61156.1"/>
    </source>
</evidence>
<keyword evidence="6" id="KW-1185">Reference proteome</keyword>
<dbReference type="CDD" id="cd09895">
    <property type="entry name" value="NGN_SP_UpxY"/>
    <property type="match status" value="1"/>
</dbReference>
<dbReference type="GO" id="GO:0006354">
    <property type="term" value="P:DNA-templated transcription elongation"/>
    <property type="evidence" value="ECO:0007669"/>
    <property type="project" value="InterPro"/>
</dbReference>
<dbReference type="RefSeq" id="WP_072994699.1">
    <property type="nucleotide sequence ID" value="NZ_FQYU01000006.1"/>
</dbReference>
<accession>A0A1M6KQH4</accession>
<dbReference type="EMBL" id="FQYU01000006">
    <property type="protein sequence ID" value="SHJ61156.1"/>
    <property type="molecule type" value="Genomic_DNA"/>
</dbReference>
<dbReference type="NCBIfam" id="NF033644">
    <property type="entry name" value="antiterm_UpxY"/>
    <property type="match status" value="1"/>
</dbReference>
<evidence type="ECO:0000259" key="4">
    <source>
        <dbReference type="SMART" id="SM00738"/>
    </source>
</evidence>
<reference evidence="6" key="1">
    <citation type="submission" date="2016-11" db="EMBL/GenBank/DDBJ databases">
        <authorList>
            <person name="Varghese N."/>
            <person name="Submissions S."/>
        </authorList>
    </citation>
    <scope>NUCLEOTIDE SEQUENCE [LARGE SCALE GENOMIC DNA]</scope>
    <source>
        <strain evidence="6">DSM 19858</strain>
    </source>
</reference>
<dbReference type="GO" id="GO:0031564">
    <property type="term" value="P:transcription antitermination"/>
    <property type="evidence" value="ECO:0007669"/>
    <property type="project" value="UniProtKB-KW"/>
</dbReference>
<feature type="domain" description="NusG-like N-terminal" evidence="4">
    <location>
        <begin position="1"/>
        <end position="98"/>
    </location>
</feature>
<dbReference type="InterPro" id="IPR036735">
    <property type="entry name" value="NGN_dom_sf"/>
</dbReference>
<dbReference type="Gene3D" id="3.30.70.940">
    <property type="entry name" value="NusG, N-terminal domain"/>
    <property type="match status" value="1"/>
</dbReference>
<dbReference type="AlphaFoldDB" id="A0A1M6KQH4"/>
<proteinExistence type="predicted"/>
<dbReference type="PANTHER" id="PTHR30265:SF4">
    <property type="entry name" value="KOW MOTIF FAMILY PROTEIN, EXPRESSED"/>
    <property type="match status" value="1"/>
</dbReference>
<keyword evidence="2" id="KW-0805">Transcription regulation</keyword>
<evidence type="ECO:0000313" key="6">
    <source>
        <dbReference type="Proteomes" id="UP000184543"/>
    </source>
</evidence>
<keyword evidence="3" id="KW-0804">Transcription</keyword>
<dbReference type="PANTHER" id="PTHR30265">
    <property type="entry name" value="RHO-INTERACTING TRANSCRIPTION TERMINATION FACTOR NUSG"/>
    <property type="match status" value="1"/>
</dbReference>
<protein>
    <submittedName>
        <fullName evidence="5">Transcription antitermination factor NusG</fullName>
    </submittedName>
</protein>
<dbReference type="OrthoDB" id="9796143at2"/>
<dbReference type="InterPro" id="IPR043425">
    <property type="entry name" value="NusG-like"/>
</dbReference>
<name>A0A1M6KQH4_9FLAO</name>
<gene>
    <name evidence="5" type="ORF">SAMN04488513_106157</name>
</gene>
<keyword evidence="1" id="KW-0889">Transcription antitermination</keyword>
<dbReference type="Pfam" id="PF02357">
    <property type="entry name" value="NusG"/>
    <property type="match status" value="1"/>
</dbReference>
<sequence length="158" mass="18318">MEKWYVLQVRAGYEKKVVESLRKQGMQVYCPLVREVRIWSDRKKTVEVPLIKSYVFLKCTEKERNRAFAVPGVLRYLFWLGRPAVVREGEMKVLKEWVEEDKVDDVAYAKWKPGTKTVIEKGPLKGRDAVVRYIGGNKVSLVLEDLGLVVTAKLKEFV</sequence>
<evidence type="ECO:0000256" key="1">
    <source>
        <dbReference type="ARBA" id="ARBA00022814"/>
    </source>
</evidence>